<accession>A0A4Y2QLE1</accession>
<dbReference type="EMBL" id="BGPR01139309">
    <property type="protein sequence ID" value="GBN64127.1"/>
    <property type="molecule type" value="Genomic_DNA"/>
</dbReference>
<organism evidence="1 2">
    <name type="scientific">Araneus ventricosus</name>
    <name type="common">Orbweaver spider</name>
    <name type="synonym">Epeira ventricosa</name>
    <dbReference type="NCBI Taxonomy" id="182803"/>
    <lineage>
        <taxon>Eukaryota</taxon>
        <taxon>Metazoa</taxon>
        <taxon>Ecdysozoa</taxon>
        <taxon>Arthropoda</taxon>
        <taxon>Chelicerata</taxon>
        <taxon>Arachnida</taxon>
        <taxon>Araneae</taxon>
        <taxon>Araneomorphae</taxon>
        <taxon>Entelegynae</taxon>
        <taxon>Araneoidea</taxon>
        <taxon>Araneidae</taxon>
        <taxon>Araneus</taxon>
    </lineage>
</organism>
<protein>
    <submittedName>
        <fullName evidence="1">Uncharacterized protein</fullName>
    </submittedName>
</protein>
<name>A0A4Y2QLE1_ARAVE</name>
<sequence length="142" mass="16880">MYLIESCHWLIVQSRLPHSTLTPLYLQVLICSFEVTPDWLQKCTFASPPLLLPDSRLVPHPPPPPTRPRSRKHFHSRTFYLTPAASYCRLWLAALTSRRHHEEYISFVLERSVPLLKRERRLAYRRKRLKPCTPLNNAFFWC</sequence>
<dbReference type="Proteomes" id="UP000499080">
    <property type="component" value="Unassembled WGS sequence"/>
</dbReference>
<keyword evidence="2" id="KW-1185">Reference proteome</keyword>
<evidence type="ECO:0000313" key="2">
    <source>
        <dbReference type="Proteomes" id="UP000499080"/>
    </source>
</evidence>
<comment type="caution">
    <text evidence="1">The sequence shown here is derived from an EMBL/GenBank/DDBJ whole genome shotgun (WGS) entry which is preliminary data.</text>
</comment>
<evidence type="ECO:0000313" key="1">
    <source>
        <dbReference type="EMBL" id="GBN64127.1"/>
    </source>
</evidence>
<proteinExistence type="predicted"/>
<dbReference type="AlphaFoldDB" id="A0A4Y2QLE1"/>
<gene>
    <name evidence="1" type="ORF">AVEN_159193_1</name>
</gene>
<reference evidence="1 2" key="1">
    <citation type="journal article" date="2019" name="Sci. Rep.">
        <title>Orb-weaving spider Araneus ventricosus genome elucidates the spidroin gene catalogue.</title>
        <authorList>
            <person name="Kono N."/>
            <person name="Nakamura H."/>
            <person name="Ohtoshi R."/>
            <person name="Moran D.A.P."/>
            <person name="Shinohara A."/>
            <person name="Yoshida Y."/>
            <person name="Fujiwara M."/>
            <person name="Mori M."/>
            <person name="Tomita M."/>
            <person name="Arakawa K."/>
        </authorList>
    </citation>
    <scope>NUCLEOTIDE SEQUENCE [LARGE SCALE GENOMIC DNA]</scope>
</reference>